<dbReference type="PROSITE" id="PS51257">
    <property type="entry name" value="PROKAR_LIPOPROTEIN"/>
    <property type="match status" value="1"/>
</dbReference>
<comment type="caution">
    <text evidence="1">The sequence shown here is derived from an EMBL/GenBank/DDBJ whole genome shotgun (WGS) entry which is preliminary data.</text>
</comment>
<dbReference type="InterPro" id="IPR021395">
    <property type="entry name" value="DUF3035"/>
</dbReference>
<evidence type="ECO:0000313" key="1">
    <source>
        <dbReference type="EMBL" id="GAO98494.1"/>
    </source>
</evidence>
<dbReference type="OrthoDB" id="8478256at2"/>
<dbReference type="AlphaFoldDB" id="A0A0K8MF66"/>
<dbReference type="Pfam" id="PF11233">
    <property type="entry name" value="DUF3035"/>
    <property type="match status" value="1"/>
</dbReference>
<keyword evidence="2" id="KW-1185">Reference proteome</keyword>
<organism evidence="1 2">
    <name type="scientific">Caedimonas varicaedens</name>
    <dbReference type="NCBI Taxonomy" id="1629334"/>
    <lineage>
        <taxon>Bacteria</taxon>
        <taxon>Pseudomonadati</taxon>
        <taxon>Pseudomonadota</taxon>
        <taxon>Alphaproteobacteria</taxon>
        <taxon>Holosporales</taxon>
        <taxon>Caedimonadaceae</taxon>
        <taxon>Caedimonas</taxon>
    </lineage>
</organism>
<gene>
    <name evidence="1" type="ORF">Cva_01156</name>
</gene>
<dbReference type="STRING" id="1629334.Cva_01156"/>
<proteinExistence type="predicted"/>
<dbReference type="EMBL" id="BBVC01000063">
    <property type="protein sequence ID" value="GAO98494.1"/>
    <property type="molecule type" value="Genomic_DNA"/>
</dbReference>
<reference evidence="1 2" key="1">
    <citation type="submission" date="2015-03" db="EMBL/GenBank/DDBJ databases">
        <title>Caedibacter varicaedens, whole genome shotgun sequence.</title>
        <authorList>
            <person name="Suzuki H."/>
            <person name="Dapper A.L."/>
            <person name="Gibson A.K."/>
            <person name="Jackson C."/>
            <person name="Lee H."/>
            <person name="Pejaver V.R."/>
            <person name="Doak T."/>
            <person name="Lynch M."/>
        </authorList>
    </citation>
    <scope>NUCLEOTIDE SEQUENCE [LARGE SCALE GENOMIC DNA]</scope>
</reference>
<protein>
    <recommendedName>
        <fullName evidence="3">Beta-barrel assembly machine subunit BamF</fullName>
    </recommendedName>
</protein>
<name>A0A0K8MF66_9PROT</name>
<sequence length="163" mass="17904">MRSGYISILSLVGMGLMLTSCDQARRGLGLDRSEPDEFTVCDRPPLSMPPTIDLRPPVSQRSGETEEKVMREKAEKLVLKTQGSSGNPSAAEAKLLQQANAGQRQSNIREVVNGEAKAAQPEEELVQKILFWQKPKPEGDVIDPVKEKAKLIQQETEAVPLTP</sequence>
<dbReference type="Proteomes" id="UP000036771">
    <property type="component" value="Unassembled WGS sequence"/>
</dbReference>
<evidence type="ECO:0000313" key="2">
    <source>
        <dbReference type="Proteomes" id="UP000036771"/>
    </source>
</evidence>
<accession>A0A0K8MF66</accession>
<evidence type="ECO:0008006" key="3">
    <source>
        <dbReference type="Google" id="ProtNLM"/>
    </source>
</evidence>